<feature type="transmembrane region" description="Helical" evidence="2">
    <location>
        <begin position="613"/>
        <end position="631"/>
    </location>
</feature>
<dbReference type="Proteomes" id="UP001549099">
    <property type="component" value="Unassembled WGS sequence"/>
</dbReference>
<dbReference type="PANTHER" id="PTHR10566">
    <property type="entry name" value="CHAPERONE-ACTIVITY OF BC1 COMPLEX CABC1 -RELATED"/>
    <property type="match status" value="1"/>
</dbReference>
<dbReference type="RefSeq" id="WP_354198000.1">
    <property type="nucleotide sequence ID" value="NZ_JBEPLW010000017.1"/>
</dbReference>
<dbReference type="PROSITE" id="PS50011">
    <property type="entry name" value="PROTEIN_KINASE_DOM"/>
    <property type="match status" value="1"/>
</dbReference>
<evidence type="ECO:0000256" key="1">
    <source>
        <dbReference type="ARBA" id="ARBA00009670"/>
    </source>
</evidence>
<reference evidence="4 5" key="1">
    <citation type="submission" date="2024-06" db="EMBL/GenBank/DDBJ databases">
        <title>Genomic Encyclopedia of Type Strains, Phase IV (KMG-IV): sequencing the most valuable type-strain genomes for metagenomic binning, comparative biology and taxonomic classification.</title>
        <authorList>
            <person name="Goeker M."/>
        </authorList>
    </citation>
    <scope>NUCLEOTIDE SEQUENCE [LARGE SCALE GENOMIC DNA]</scope>
    <source>
        <strain evidence="4 5">DSM 26128</strain>
    </source>
</reference>
<keyword evidence="2" id="KW-0812">Transmembrane</keyword>
<organism evidence="4 5">
    <name type="scientific">Bhargavaea ullalensis</name>
    <dbReference type="NCBI Taxonomy" id="1265685"/>
    <lineage>
        <taxon>Bacteria</taxon>
        <taxon>Bacillati</taxon>
        <taxon>Bacillota</taxon>
        <taxon>Bacilli</taxon>
        <taxon>Bacillales</taxon>
        <taxon>Caryophanaceae</taxon>
        <taxon>Bhargavaea</taxon>
    </lineage>
</organism>
<name>A0ABV2GD25_9BACL</name>
<dbReference type="SUPFAM" id="SSF56112">
    <property type="entry name" value="Protein kinase-like (PK-like)"/>
    <property type="match status" value="1"/>
</dbReference>
<keyword evidence="2" id="KW-1133">Transmembrane helix</keyword>
<proteinExistence type="inferred from homology"/>
<dbReference type="InterPro" id="IPR011009">
    <property type="entry name" value="Kinase-like_dom_sf"/>
</dbReference>
<keyword evidence="4" id="KW-0830">Ubiquinone</keyword>
<dbReference type="Gene3D" id="1.10.510.10">
    <property type="entry name" value="Transferase(Phosphotransferase) domain 1"/>
    <property type="match status" value="1"/>
</dbReference>
<feature type="transmembrane region" description="Helical" evidence="2">
    <location>
        <begin position="579"/>
        <end position="601"/>
    </location>
</feature>
<gene>
    <name evidence="4" type="ORF">ABID49_002096</name>
</gene>
<evidence type="ECO:0000313" key="5">
    <source>
        <dbReference type="Proteomes" id="UP001549099"/>
    </source>
</evidence>
<feature type="domain" description="Protein kinase" evidence="3">
    <location>
        <begin position="210"/>
        <end position="538"/>
    </location>
</feature>
<dbReference type="CDD" id="cd05121">
    <property type="entry name" value="ABC1_ADCK3-like"/>
    <property type="match status" value="1"/>
</dbReference>
<accession>A0ABV2GD25</accession>
<dbReference type="Pfam" id="PF03109">
    <property type="entry name" value="ABC1"/>
    <property type="match status" value="1"/>
</dbReference>
<dbReference type="PANTHER" id="PTHR10566:SF113">
    <property type="entry name" value="PROTEIN ACTIVITY OF BC1 COMPLEX KINASE 7, CHLOROPLASTIC"/>
    <property type="match status" value="1"/>
</dbReference>
<dbReference type="InterPro" id="IPR000719">
    <property type="entry name" value="Prot_kinase_dom"/>
</dbReference>
<comment type="caution">
    <text evidence="4">The sequence shown here is derived from an EMBL/GenBank/DDBJ whole genome shotgun (WGS) entry which is preliminary data.</text>
</comment>
<keyword evidence="2" id="KW-0472">Membrane</keyword>
<evidence type="ECO:0000259" key="3">
    <source>
        <dbReference type="PROSITE" id="PS50011"/>
    </source>
</evidence>
<sequence>MIVSIILFVLFSFISYRLIGSENLRGKALIASVLSLVFSSAAYYVFHVRNAPPETRFFHFDHYTFLYFITLVVVSMGFSLILEMMSPQEGKPEDAPGLIPRLRYFVSSRLRYLNLLAVVSRNGLLKSTLRPGREMRSREMAVAFRNTLEKAGGLFVKFGQFLSTRSDLFPAEFREELSRLQEEVEPVPVEQIREVIRTQLGRPVDEIFREFDDEPLAAASIAQVHRAQLKNGQEVIVKVLRPALRKQLAVDVHILTSFADLLARRTAWARKIGIRSLTEGFIQGLHEETDFSYELGNLRQMKKEESGSVYIPTAFKEYSTTDVLVMEYVDGVSLSKAARRLQNNPAARAELANELFQEMLEQIFDKGLFHGDPHPGNILILKNGRPAFIDFGAVGRLSEIQRNGFKWLLIGIIRKNADSMVTGVKSLVENSNDIDSRKLEQSLSQFLAEHSFEGDILDEMGKDLFEIMGRYRLQFYPDVAAAFRSLIILQGSLQTVDPNFNLAAVLDSYMKTIMNFSSLKQTALDSMEDDLLNLIPMLKALPKRIEGITRQAEDGRFTIRMSLFSDEANVRFMNSIVSLFFTGLVGFAFGALALGALFLAQSEEPGGYSFLDVFGYSGLGLGVTMLIRVAIQSMRRRQ</sequence>
<comment type="similarity">
    <text evidence="1">Belongs to the protein kinase superfamily. ADCK protein kinase family.</text>
</comment>
<feature type="transmembrane region" description="Helical" evidence="2">
    <location>
        <begin position="27"/>
        <end position="45"/>
    </location>
</feature>
<evidence type="ECO:0000256" key="2">
    <source>
        <dbReference type="SAM" id="Phobius"/>
    </source>
</evidence>
<evidence type="ECO:0000313" key="4">
    <source>
        <dbReference type="EMBL" id="MET3576181.1"/>
    </source>
</evidence>
<dbReference type="InterPro" id="IPR050154">
    <property type="entry name" value="UbiB_kinase"/>
</dbReference>
<keyword evidence="5" id="KW-1185">Reference proteome</keyword>
<protein>
    <submittedName>
        <fullName evidence="4">Ubiquinone biosynthesis protein</fullName>
    </submittedName>
</protein>
<feature type="transmembrane region" description="Helical" evidence="2">
    <location>
        <begin position="65"/>
        <end position="82"/>
    </location>
</feature>
<dbReference type="EMBL" id="JBEPLW010000017">
    <property type="protein sequence ID" value="MET3576181.1"/>
    <property type="molecule type" value="Genomic_DNA"/>
</dbReference>
<dbReference type="InterPro" id="IPR004147">
    <property type="entry name" value="ABC1_dom"/>
</dbReference>